<comment type="caution">
    <text evidence="3">The sequence shown here is derived from an EMBL/GenBank/DDBJ whole genome shotgun (WGS) entry which is preliminary data.</text>
</comment>
<dbReference type="SUPFAM" id="SSF51735">
    <property type="entry name" value="NAD(P)-binding Rossmann-fold domains"/>
    <property type="match status" value="1"/>
</dbReference>
<keyword evidence="2" id="KW-0560">Oxidoreductase</keyword>
<dbReference type="PANTHER" id="PTHR44196:SF1">
    <property type="entry name" value="DEHYDROGENASE_REDUCTASE SDR FAMILY MEMBER 7B"/>
    <property type="match status" value="1"/>
</dbReference>
<dbReference type="PRINTS" id="PR00081">
    <property type="entry name" value="GDHRDH"/>
</dbReference>
<dbReference type="Proteomes" id="UP001299283">
    <property type="component" value="Unassembled WGS sequence"/>
</dbReference>
<evidence type="ECO:0000256" key="2">
    <source>
        <dbReference type="ARBA" id="ARBA00023002"/>
    </source>
</evidence>
<dbReference type="Gene3D" id="3.40.50.720">
    <property type="entry name" value="NAD(P)-binding Rossmann-like Domain"/>
    <property type="match status" value="1"/>
</dbReference>
<dbReference type="Pfam" id="PF00106">
    <property type="entry name" value="adh_short"/>
    <property type="match status" value="1"/>
</dbReference>
<dbReference type="InterPro" id="IPR002347">
    <property type="entry name" value="SDR_fam"/>
</dbReference>
<evidence type="ECO:0000256" key="1">
    <source>
        <dbReference type="ARBA" id="ARBA00006484"/>
    </source>
</evidence>
<dbReference type="PANTHER" id="PTHR44196">
    <property type="entry name" value="DEHYDROGENASE/REDUCTASE SDR FAMILY MEMBER 7B"/>
    <property type="match status" value="1"/>
</dbReference>
<dbReference type="InterPro" id="IPR036291">
    <property type="entry name" value="NAD(P)-bd_dom_sf"/>
</dbReference>
<protein>
    <submittedName>
        <fullName evidence="3">SDR family NAD(P)-dependent oxidoreductase</fullName>
    </submittedName>
</protein>
<accession>A0ABU5YS89</accession>
<gene>
    <name evidence="3" type="ORF">K5L39_01180</name>
</gene>
<dbReference type="RefSeq" id="WP_225399356.1">
    <property type="nucleotide sequence ID" value="NZ_JAYJJQ010000001.1"/>
</dbReference>
<reference evidence="3 4" key="1">
    <citation type="submission" date="2023-12" db="EMBL/GenBank/DDBJ databases">
        <title>Description of new species of Mycobacterium terrae complex isolated from sewage at the Sao Paulo Zoological Park Foundation in Brazil.</title>
        <authorList>
            <person name="Romagnoli C.L."/>
            <person name="Conceicao E.C."/>
            <person name="Machado E."/>
            <person name="Barreto L.B.P.F."/>
            <person name="Sharma A."/>
            <person name="Silva N.M."/>
            <person name="Marques L.E."/>
            <person name="Juliana M.A."/>
            <person name="Lourenco M.C.S."/>
            <person name="Digiampietri L.A."/>
            <person name="Suffys P.N."/>
            <person name="Viana-Niero C."/>
        </authorList>
    </citation>
    <scope>NUCLEOTIDE SEQUENCE [LARGE SCALE GENOMIC DNA]</scope>
    <source>
        <strain evidence="3 4">MYC017</strain>
    </source>
</reference>
<comment type="similarity">
    <text evidence="1">Belongs to the short-chain dehydrogenases/reductases (SDR) family.</text>
</comment>
<keyword evidence="4" id="KW-1185">Reference proteome</keyword>
<organism evidence="3 4">
    <name type="scientific">[Mycobacterium] vasticus</name>
    <dbReference type="NCBI Taxonomy" id="2875777"/>
    <lineage>
        <taxon>Bacteria</taxon>
        <taxon>Bacillati</taxon>
        <taxon>Actinomycetota</taxon>
        <taxon>Actinomycetes</taxon>
        <taxon>Mycobacteriales</taxon>
        <taxon>Mycobacteriaceae</taxon>
        <taxon>Mycolicibacter</taxon>
    </lineage>
</organism>
<name>A0ABU5YS89_9MYCO</name>
<sequence>MTKRAVDRPLATRHAVVTGASSGIGRAIALRLAAEGAGVTAVGRDPQRLASLTGAPGRIIPVQADLTDDVARSALVSRLSSGARVDLLVHSAGAYRRAGHTETAVDDLDVLYATNVRAPYALTMGLLPMLRAGGGDVVVINSTILARTDGDVGLYAATQHAMRSIADSLRVAVNADGVRVCTLHLGRTATPLQAEIFRQEGRPYPAESLLQPEDVADAVVDVVTLSARAEATEIHLRPAEKCY</sequence>
<dbReference type="EMBL" id="JAYJJQ010000001">
    <property type="protein sequence ID" value="MEB3067790.1"/>
    <property type="molecule type" value="Genomic_DNA"/>
</dbReference>
<evidence type="ECO:0000313" key="3">
    <source>
        <dbReference type="EMBL" id="MEB3067790.1"/>
    </source>
</evidence>
<proteinExistence type="inferred from homology"/>
<evidence type="ECO:0000313" key="4">
    <source>
        <dbReference type="Proteomes" id="UP001299283"/>
    </source>
</evidence>